<gene>
    <name evidence="1" type="ORF">CIK62_01555</name>
</gene>
<evidence type="ECO:0000313" key="1">
    <source>
        <dbReference type="EMBL" id="PCC51706.1"/>
    </source>
</evidence>
<dbReference type="Proteomes" id="UP000217720">
    <property type="component" value="Unassembled WGS sequence"/>
</dbReference>
<accession>A0A2A3ZJJ8</accession>
<name>A0A2A3ZJJ8_BREAU</name>
<evidence type="ECO:0000313" key="2">
    <source>
        <dbReference type="Proteomes" id="UP000217720"/>
    </source>
</evidence>
<dbReference type="AlphaFoldDB" id="A0A2A3ZJJ8"/>
<protein>
    <submittedName>
        <fullName evidence="1">Uncharacterized protein</fullName>
    </submittedName>
</protein>
<sequence>MFFFEAFLYSLAYFVVISARVAIDSSLPIASEGPPFRGQKYMRHRGWHPGCLRESGRGVTRLAGDC</sequence>
<dbReference type="EMBL" id="NRGO01000004">
    <property type="protein sequence ID" value="PCC51706.1"/>
    <property type="molecule type" value="Genomic_DNA"/>
</dbReference>
<reference evidence="1 2" key="1">
    <citation type="journal article" date="2017" name="Elife">
        <title>Extensive horizontal gene transfer in cheese-associated bacteria.</title>
        <authorList>
            <person name="Bonham K.S."/>
            <person name="Wolfe B.E."/>
            <person name="Dutton R.J."/>
        </authorList>
    </citation>
    <scope>NUCLEOTIDE SEQUENCE [LARGE SCALE GENOMIC DNA]</scope>
    <source>
        <strain evidence="1 2">900_6</strain>
    </source>
</reference>
<comment type="caution">
    <text evidence="1">The sequence shown here is derived from an EMBL/GenBank/DDBJ whole genome shotgun (WGS) entry which is preliminary data.</text>
</comment>
<organism evidence="1 2">
    <name type="scientific">Brevibacterium aurantiacum</name>
    <dbReference type="NCBI Taxonomy" id="273384"/>
    <lineage>
        <taxon>Bacteria</taxon>
        <taxon>Bacillati</taxon>
        <taxon>Actinomycetota</taxon>
        <taxon>Actinomycetes</taxon>
        <taxon>Micrococcales</taxon>
        <taxon>Brevibacteriaceae</taxon>
        <taxon>Brevibacterium</taxon>
    </lineage>
</organism>
<proteinExistence type="predicted"/>